<evidence type="ECO:0000313" key="1">
    <source>
        <dbReference type="EMBL" id="EFK97058.1"/>
    </source>
</evidence>
<feature type="non-terminal residue" evidence="1">
    <location>
        <position position="1"/>
    </location>
</feature>
<reference evidence="1" key="1">
    <citation type="submission" date="2010-07" db="EMBL/GenBank/DDBJ databases">
        <authorList>
            <consortium name="CONSOLIDER consortium CSD2007-00005"/>
            <person name="Guazzaroni M.-E."/>
            <person name="Richter M."/>
            <person name="Garcia-Salamanca A."/>
            <person name="Yarza P."/>
            <person name="Ferrer M."/>
        </authorList>
    </citation>
    <scope>NUCLEOTIDE SEQUENCE</scope>
</reference>
<reference evidence="1" key="2">
    <citation type="journal article" date="2011" name="Microb. Ecol.">
        <title>Taxonomic and Functional Metagenomic Profiling of the Microbial Community in the Anoxic Sediment of a Sub-saline Shallow Lake (Laguna de Carrizo, Central Spain).</title>
        <authorList>
            <person name="Ferrer M."/>
            <person name="Guazzaroni M.E."/>
            <person name="Richter M."/>
            <person name="Garcia-Salamanca A."/>
            <person name="Yarza P."/>
            <person name="Suarez-Suarez A."/>
            <person name="Solano J."/>
            <person name="Alcaide M."/>
            <person name="van Dillewijn P."/>
            <person name="Molina-Henares M.A."/>
            <person name="Lopez-Cortes N."/>
            <person name="Al-Ramahi Y."/>
            <person name="Guerrero C."/>
            <person name="Acosta A."/>
            <person name="de Eugenio L.I."/>
            <person name="Martinez V."/>
            <person name="Marques S."/>
            <person name="Rojo F."/>
            <person name="Santero E."/>
            <person name="Genilloud O."/>
            <person name="Perez-Perez J."/>
            <person name="Rossello-Mora R."/>
            <person name="Ramos J.L."/>
        </authorList>
    </citation>
    <scope>NUCLEOTIDE SEQUENCE</scope>
</reference>
<protein>
    <submittedName>
        <fullName evidence="1">Uncharacterized protein</fullName>
    </submittedName>
</protein>
<name>D9PHA8_9ZZZZ</name>
<gene>
    <name evidence="1" type="ORF">LDC_0908</name>
</gene>
<proteinExistence type="predicted"/>
<dbReference type="AlphaFoldDB" id="D9PHA8"/>
<dbReference type="EMBL" id="ADZX01000361">
    <property type="protein sequence ID" value="EFK97058.1"/>
    <property type="molecule type" value="Genomic_DNA"/>
</dbReference>
<sequence>LRVHPSPLPAFDSGETAEHYLQKLLPHLLEEFSRIRNQFIQLPIIPYEKDPPRSPFEGMTRNFSATLGGWAPKTTDTGPTPGPDGIYVYLAGYWRRVLLDVAVYYHV</sequence>
<accession>D9PHA8</accession>
<comment type="caution">
    <text evidence="1">The sequence shown here is derived from an EMBL/GenBank/DDBJ whole genome shotgun (WGS) entry which is preliminary data.</text>
</comment>
<organism evidence="1">
    <name type="scientific">sediment metagenome</name>
    <dbReference type="NCBI Taxonomy" id="749907"/>
    <lineage>
        <taxon>unclassified sequences</taxon>
        <taxon>metagenomes</taxon>
        <taxon>ecological metagenomes</taxon>
    </lineage>
</organism>